<keyword evidence="5" id="KW-0119">Carbohydrate metabolism</keyword>
<dbReference type="SUPFAM" id="SSF51011">
    <property type="entry name" value="Glycosyl hydrolase domain"/>
    <property type="match status" value="1"/>
</dbReference>
<keyword evidence="9" id="KW-1185">Reference proteome</keyword>
<gene>
    <name evidence="8" type="ORF">N7494_001389</name>
</gene>
<feature type="domain" description="Glycosyl hydrolase family 13 catalytic" evidence="7">
    <location>
        <begin position="1"/>
        <end position="330"/>
    </location>
</feature>
<comment type="similarity">
    <text evidence="2">Belongs to the glycosyl hydrolase 13 family.</text>
</comment>
<dbReference type="AlphaFoldDB" id="A0AAD6D7Z4"/>
<dbReference type="Gene3D" id="3.30.750.90">
    <property type="match status" value="1"/>
</dbReference>
<dbReference type="InterPro" id="IPR006047">
    <property type="entry name" value="GH13_cat_dom"/>
</dbReference>
<comment type="caution">
    <text evidence="8">The sequence shown here is derived from an EMBL/GenBank/DDBJ whole genome shotgun (WGS) entry which is preliminary data.</text>
</comment>
<comment type="cofactor">
    <cofactor evidence="1">
        <name>Ca(2+)</name>
        <dbReference type="ChEBI" id="CHEBI:29108"/>
    </cofactor>
</comment>
<dbReference type="Gene3D" id="2.60.40.1180">
    <property type="entry name" value="Golgi alpha-mannosidase II"/>
    <property type="match status" value="1"/>
</dbReference>
<dbReference type="GO" id="GO:0005509">
    <property type="term" value="F:calcium ion binding"/>
    <property type="evidence" value="ECO:0007669"/>
    <property type="project" value="InterPro"/>
</dbReference>
<keyword evidence="4" id="KW-0378">Hydrolase</keyword>
<evidence type="ECO:0000313" key="9">
    <source>
        <dbReference type="Proteomes" id="UP001220324"/>
    </source>
</evidence>
<sequence>MQGFEWHVPADQLHWKRLQKALPSLRDIGVDRMWIPPGCKGMDASGIGYDVYDLWDLGEFHQKGSRATRWGPKEHLSEMMQTAQDVGIGICWDTILNHKAGADRTETFQATKVNPEDRNAAISPPENISGWVRFDFSGRKGKYSSMKYHHQHFNGVDWNETRKETAIYKIAGARKDWAKDVSDEHGNYDYLMFANLDHTNPEVRADIFKWSEWIGTELPISGMRIDAAKHYSAAFQRDFVNHLRRTTFVGNHDTQPGQSLETIIIPFFKPIAYGLILLRSQGQPCVFYGDLYGLRGGPASLSRPACSGKLPILMQARKLYAYGEQRDYFDKRHCIGFVRYGTVHYSWGLACVISNTVATYKRMYVGVKHMGEEWTDILDWCIETVIIDHRGYGIFPVAAKSISVWVNDKAKGRKSLARPFDTDIYDL</sequence>
<evidence type="ECO:0000259" key="7">
    <source>
        <dbReference type="SMART" id="SM00642"/>
    </source>
</evidence>
<evidence type="ECO:0000256" key="1">
    <source>
        <dbReference type="ARBA" id="ARBA00001913"/>
    </source>
</evidence>
<dbReference type="Gene3D" id="2.40.30.140">
    <property type="match status" value="1"/>
</dbReference>
<dbReference type="InterPro" id="IPR013780">
    <property type="entry name" value="Glyco_hydro_b"/>
</dbReference>
<dbReference type="SMART" id="SM00642">
    <property type="entry name" value="Aamy"/>
    <property type="match status" value="1"/>
</dbReference>
<protein>
    <recommendedName>
        <fullName evidence="7">Glycosyl hydrolase family 13 catalytic domain-containing protein</fullName>
    </recommendedName>
</protein>
<dbReference type="PANTHER" id="PTHR43447">
    <property type="entry name" value="ALPHA-AMYLASE"/>
    <property type="match status" value="1"/>
</dbReference>
<dbReference type="PIRSF" id="PIRSF001021">
    <property type="entry name" value="Alph-amls_thrmst"/>
    <property type="match status" value="1"/>
</dbReference>
<dbReference type="Pfam" id="PF00128">
    <property type="entry name" value="Alpha-amylase"/>
    <property type="match status" value="1"/>
</dbReference>
<proteinExistence type="inferred from homology"/>
<evidence type="ECO:0000256" key="5">
    <source>
        <dbReference type="ARBA" id="ARBA00023277"/>
    </source>
</evidence>
<dbReference type="InterPro" id="IPR017853">
    <property type="entry name" value="GH"/>
</dbReference>
<evidence type="ECO:0000313" key="8">
    <source>
        <dbReference type="EMBL" id="KAJ5557474.1"/>
    </source>
</evidence>
<evidence type="ECO:0000256" key="6">
    <source>
        <dbReference type="ARBA" id="ARBA00023295"/>
    </source>
</evidence>
<dbReference type="InterPro" id="IPR015237">
    <property type="entry name" value="Alpha-amylase_C_pro"/>
</dbReference>
<dbReference type="Gene3D" id="3.20.20.80">
    <property type="entry name" value="Glycosidases"/>
    <property type="match status" value="1"/>
</dbReference>
<keyword evidence="6" id="KW-0326">Glycosidase</keyword>
<evidence type="ECO:0000256" key="4">
    <source>
        <dbReference type="ARBA" id="ARBA00022801"/>
    </source>
</evidence>
<evidence type="ECO:0000256" key="2">
    <source>
        <dbReference type="ARBA" id="ARBA00008061"/>
    </source>
</evidence>
<reference evidence="8 9" key="1">
    <citation type="journal article" date="2023" name="IMA Fungus">
        <title>Comparative genomic study of the Penicillium genus elucidates a diverse pangenome and 15 lateral gene transfer events.</title>
        <authorList>
            <person name="Petersen C."/>
            <person name="Sorensen T."/>
            <person name="Nielsen M.R."/>
            <person name="Sondergaard T.E."/>
            <person name="Sorensen J.L."/>
            <person name="Fitzpatrick D.A."/>
            <person name="Frisvad J.C."/>
            <person name="Nielsen K.L."/>
        </authorList>
    </citation>
    <scope>NUCLEOTIDE SEQUENCE [LARGE SCALE GENOMIC DNA]</scope>
    <source>
        <strain evidence="8 9">IBT 35679</strain>
    </source>
</reference>
<organism evidence="8 9">
    <name type="scientific">Penicillium frequentans</name>
    <dbReference type="NCBI Taxonomy" id="3151616"/>
    <lineage>
        <taxon>Eukaryota</taxon>
        <taxon>Fungi</taxon>
        <taxon>Dikarya</taxon>
        <taxon>Ascomycota</taxon>
        <taxon>Pezizomycotina</taxon>
        <taxon>Eurotiomycetes</taxon>
        <taxon>Eurotiomycetidae</taxon>
        <taxon>Eurotiales</taxon>
        <taxon>Aspergillaceae</taxon>
        <taxon>Penicillium</taxon>
    </lineage>
</organism>
<dbReference type="GO" id="GO:0005975">
    <property type="term" value="P:carbohydrate metabolic process"/>
    <property type="evidence" value="ECO:0007669"/>
    <property type="project" value="InterPro"/>
</dbReference>
<accession>A0AAD6D7Z4</accession>
<dbReference type="Pfam" id="PF09154">
    <property type="entry name" value="Alpha-amy_C_pro"/>
    <property type="match status" value="1"/>
</dbReference>
<dbReference type="CDD" id="cd11318">
    <property type="entry name" value="AmyAc_bac_fung_AmyA"/>
    <property type="match status" value="1"/>
</dbReference>
<evidence type="ECO:0000256" key="3">
    <source>
        <dbReference type="ARBA" id="ARBA00022723"/>
    </source>
</evidence>
<name>A0AAD6D7Z4_9EURO</name>
<dbReference type="EMBL" id="JAQIZZ010000001">
    <property type="protein sequence ID" value="KAJ5557474.1"/>
    <property type="molecule type" value="Genomic_DNA"/>
</dbReference>
<dbReference type="GO" id="GO:0004553">
    <property type="term" value="F:hydrolase activity, hydrolyzing O-glycosyl compounds"/>
    <property type="evidence" value="ECO:0007669"/>
    <property type="project" value="InterPro"/>
</dbReference>
<dbReference type="SUPFAM" id="SSF51445">
    <property type="entry name" value="(Trans)glycosidases"/>
    <property type="match status" value="1"/>
</dbReference>
<keyword evidence="3" id="KW-0479">Metal-binding</keyword>
<dbReference type="Proteomes" id="UP001220324">
    <property type="component" value="Unassembled WGS sequence"/>
</dbReference>
<dbReference type="InterPro" id="IPR013776">
    <property type="entry name" value="A-amylase_thermo"/>
</dbReference>